<sequence length="388" mass="42494">MKMKLVALCGFMLICQTSSAGTSKVSLTASVDYSGGIAVEFNMGSVIFTAIFKPLTSCGWSISETQTPIPAQTQAIFFNRTCRPNTTDFTCSSHTYPLLVSTLRWPNILHTDVDVSFSCGTTEPIQTINIKAKYCSTSHHLQVHSSMNEVLINGTYGTTGNFACSNNGTLVYSNGLTPSLFSTTCQANAKWQGQNELQCVLVELNGKNNYTLKSSNKGDTDFSCSVSGNISALTNSNLTLQVGNEAKLPNFQIQPIDHGKEVRCLLSWQSTNTKIPSESKTLIVNYRPTEVRTNFNFTGSYLLQGNTYFLNGSQTLEIDCSFKSNPKLSNTTWFNNSEIISEYQREQNCTLIHNISSPAFINGTIQNVVGTTEIKNIAIIPVSIISKC</sequence>
<reference evidence="2" key="1">
    <citation type="submission" date="2020-04" db="EMBL/GenBank/DDBJ databases">
        <authorList>
            <person name="Neveu A P."/>
        </authorList>
    </citation>
    <scope>NUCLEOTIDE SEQUENCE</scope>
    <source>
        <tissue evidence="2">Whole embryo</tissue>
    </source>
</reference>
<accession>A0A6F9D877</accession>
<feature type="signal peptide" evidence="1">
    <location>
        <begin position="1"/>
        <end position="20"/>
    </location>
</feature>
<evidence type="ECO:0000256" key="1">
    <source>
        <dbReference type="SAM" id="SignalP"/>
    </source>
</evidence>
<feature type="chain" id="PRO_5026134631" evidence="1">
    <location>
        <begin position="21"/>
        <end position="388"/>
    </location>
</feature>
<keyword evidence="1" id="KW-0732">Signal</keyword>
<organism evidence="2">
    <name type="scientific">Phallusia mammillata</name>
    <dbReference type="NCBI Taxonomy" id="59560"/>
    <lineage>
        <taxon>Eukaryota</taxon>
        <taxon>Metazoa</taxon>
        <taxon>Chordata</taxon>
        <taxon>Tunicata</taxon>
        <taxon>Ascidiacea</taxon>
        <taxon>Phlebobranchia</taxon>
        <taxon>Ascidiidae</taxon>
        <taxon>Phallusia</taxon>
    </lineage>
</organism>
<dbReference type="EMBL" id="LR783740">
    <property type="protein sequence ID" value="CAB3229084.1"/>
    <property type="molecule type" value="mRNA"/>
</dbReference>
<dbReference type="AlphaFoldDB" id="A0A6F9D877"/>
<gene>
    <name evidence="2" type="primary">Cd22</name>
</gene>
<name>A0A6F9D877_9ASCI</name>
<evidence type="ECO:0000313" key="2">
    <source>
        <dbReference type="EMBL" id="CAB3229084.1"/>
    </source>
</evidence>
<keyword evidence="2" id="KW-0675">Receptor</keyword>
<proteinExistence type="evidence at transcript level"/>
<protein>
    <submittedName>
        <fullName evidence="2">B-cell receptor CD22-like</fullName>
    </submittedName>
</protein>